<name>A0ABQ6JRS9_9ACTN</name>
<dbReference type="Proteomes" id="UP001157017">
    <property type="component" value="Unassembled WGS sequence"/>
</dbReference>
<evidence type="ECO:0000313" key="1">
    <source>
        <dbReference type="EMBL" id="GMA89395.1"/>
    </source>
</evidence>
<gene>
    <name evidence="1" type="ORF">GCM10025868_46450</name>
</gene>
<sequence>MEYACDEITWTPGAAKARTFPPGRSLLDQRGADGWRLLNTDSLGQQGRWSHQPSLVGTPDALISSSHGRVRVALKGD</sequence>
<keyword evidence="2" id="KW-1185">Reference proteome</keyword>
<dbReference type="EMBL" id="BSUZ01000002">
    <property type="protein sequence ID" value="GMA89395.1"/>
    <property type="molecule type" value="Genomic_DNA"/>
</dbReference>
<comment type="caution">
    <text evidence="1">The sequence shown here is derived from an EMBL/GenBank/DDBJ whole genome shotgun (WGS) entry which is preliminary data.</text>
</comment>
<reference evidence="2" key="1">
    <citation type="journal article" date="2019" name="Int. J. Syst. Evol. Microbiol.">
        <title>The Global Catalogue of Microorganisms (GCM) 10K type strain sequencing project: providing services to taxonomists for standard genome sequencing and annotation.</title>
        <authorList>
            <consortium name="The Broad Institute Genomics Platform"/>
            <consortium name="The Broad Institute Genome Sequencing Center for Infectious Disease"/>
            <person name="Wu L."/>
            <person name="Ma J."/>
        </authorList>
    </citation>
    <scope>NUCLEOTIDE SEQUENCE [LARGE SCALE GENOMIC DNA]</scope>
    <source>
        <strain evidence="2">NBRC 108730</strain>
    </source>
</reference>
<accession>A0ABQ6JRS9</accession>
<evidence type="ECO:0008006" key="3">
    <source>
        <dbReference type="Google" id="ProtNLM"/>
    </source>
</evidence>
<evidence type="ECO:0000313" key="2">
    <source>
        <dbReference type="Proteomes" id="UP001157017"/>
    </source>
</evidence>
<organism evidence="1 2">
    <name type="scientific">Angustibacter aerolatus</name>
    <dbReference type="NCBI Taxonomy" id="1162965"/>
    <lineage>
        <taxon>Bacteria</taxon>
        <taxon>Bacillati</taxon>
        <taxon>Actinomycetota</taxon>
        <taxon>Actinomycetes</taxon>
        <taxon>Kineosporiales</taxon>
        <taxon>Kineosporiaceae</taxon>
    </lineage>
</organism>
<protein>
    <recommendedName>
        <fullName evidence="3">DUF1080 domain-containing protein</fullName>
    </recommendedName>
</protein>
<proteinExistence type="predicted"/>